<feature type="domain" description="NUMOD4" evidence="1">
    <location>
        <begin position="9"/>
        <end position="46"/>
    </location>
</feature>
<sequence>MIDIEKEQEIWKTYPDYPFIEVSNLGRVRTVDRIATDRNGKKYHIKGVF</sequence>
<organism evidence="2 3">
    <name type="scientific">Lactobacillus phage ViSo-2018a</name>
    <dbReference type="NCBI Taxonomy" id="2267607"/>
    <lineage>
        <taxon>Viruses</taxon>
        <taxon>Duplodnaviria</taxon>
        <taxon>Heunggongvirae</taxon>
        <taxon>Uroviricota</taxon>
        <taxon>Caudoviricetes</taxon>
        <taxon>Tybeckvirinae</taxon>
        <taxon>Lidleunavirus</taxon>
        <taxon>Lidleunavirus ViSo2018a</taxon>
    </lineage>
</organism>
<dbReference type="Pfam" id="PF07463">
    <property type="entry name" value="NUMOD4"/>
    <property type="match status" value="1"/>
</dbReference>
<protein>
    <recommendedName>
        <fullName evidence="1">NUMOD4 domain-containing protein</fullName>
    </recommendedName>
</protein>
<dbReference type="EMBL" id="CP031026">
    <property type="protein sequence ID" value="AZA17334.1"/>
    <property type="molecule type" value="Genomic_DNA"/>
</dbReference>
<proteinExistence type="predicted"/>
<evidence type="ECO:0000259" key="1">
    <source>
        <dbReference type="Pfam" id="PF07463"/>
    </source>
</evidence>
<reference evidence="2 3" key="1">
    <citation type="submission" date="2018-09" db="EMBL/GenBank/DDBJ databases">
        <authorList>
            <person name="Somerville V."/>
        </authorList>
    </citation>
    <scope>NUCLEOTIDE SEQUENCE [LARGE SCALE GENOMIC DNA]</scope>
</reference>
<evidence type="ECO:0000313" key="3">
    <source>
        <dbReference type="Proteomes" id="UP000274035"/>
    </source>
</evidence>
<keyword evidence="3" id="KW-1185">Reference proteome</keyword>
<dbReference type="GO" id="GO:0016788">
    <property type="term" value="F:hydrolase activity, acting on ester bonds"/>
    <property type="evidence" value="ECO:0007669"/>
    <property type="project" value="InterPro"/>
</dbReference>
<accession>A0A3G6JMS4</accession>
<evidence type="ECO:0000313" key="2">
    <source>
        <dbReference type="EMBL" id="AZA17334.1"/>
    </source>
</evidence>
<gene>
    <name evidence="2" type="ORF">DQL93_0775</name>
</gene>
<dbReference type="InterPro" id="IPR010902">
    <property type="entry name" value="NUMOD4"/>
</dbReference>
<dbReference type="Proteomes" id="UP000274035">
    <property type="component" value="Segment"/>
</dbReference>
<name>A0A3G6JMS4_9CAUD</name>